<keyword evidence="2" id="KW-0812">Transmembrane</keyword>
<evidence type="ECO:0000313" key="7">
    <source>
        <dbReference type="EMBL" id="ABM39305.1"/>
    </source>
</evidence>
<dbReference type="InterPro" id="IPR051544">
    <property type="entry name" value="TPS_OM_transporter"/>
</dbReference>
<dbReference type="Gene3D" id="2.40.160.50">
    <property type="entry name" value="membrane protein fhac: a member of the omp85/tpsb transporter family"/>
    <property type="match status" value="1"/>
</dbReference>
<proteinExistence type="predicted"/>
<feature type="domain" description="Polypeptide-transport-associated ShlB-type" evidence="6">
    <location>
        <begin position="42"/>
        <end position="116"/>
    </location>
</feature>
<feature type="domain" description="Haemolysin activator HlyB C-terminal" evidence="5">
    <location>
        <begin position="184"/>
        <end position="501"/>
    </location>
</feature>
<dbReference type="RefSeq" id="WP_011803369.1">
    <property type="nucleotide sequence ID" value="NC_008781.1"/>
</dbReference>
<evidence type="ECO:0000256" key="2">
    <source>
        <dbReference type="ARBA" id="ARBA00022692"/>
    </source>
</evidence>
<dbReference type="eggNOG" id="COG2831">
    <property type="taxonomic scope" value="Bacteria"/>
</dbReference>
<keyword evidence="4" id="KW-0732">Signal</keyword>
<dbReference type="Pfam" id="PF03865">
    <property type="entry name" value="ShlB"/>
    <property type="match status" value="1"/>
</dbReference>
<dbReference type="Gene3D" id="3.10.20.310">
    <property type="entry name" value="membrane protein fhac"/>
    <property type="match status" value="1"/>
</dbReference>
<reference evidence="8" key="1">
    <citation type="journal article" date="2009" name="Environ. Microbiol.">
        <title>The genome of Polaromonas naphthalenivorans strain CJ2, isolated from coal tar-contaminated sediment, reveals physiological and metabolic versatility and evolution through extensive horizontal gene transfer.</title>
        <authorList>
            <person name="Yagi J.M."/>
            <person name="Sims D."/>
            <person name="Brettin T."/>
            <person name="Bruce D."/>
            <person name="Madsen E.L."/>
        </authorList>
    </citation>
    <scope>NUCLEOTIDE SEQUENCE [LARGE SCALE GENOMIC DNA]</scope>
    <source>
        <strain evidence="8">CJ2</strain>
    </source>
</reference>
<dbReference type="GO" id="GO:0046819">
    <property type="term" value="P:protein secretion by the type V secretion system"/>
    <property type="evidence" value="ECO:0007669"/>
    <property type="project" value="TreeGrafter"/>
</dbReference>
<evidence type="ECO:0000256" key="1">
    <source>
        <dbReference type="ARBA" id="ARBA00022452"/>
    </source>
</evidence>
<protein>
    <submittedName>
        <fullName evidence="7">Polypeptide-transport-associated domain protein, ShlB-type</fullName>
    </submittedName>
</protein>
<accession>A1VUH7</accession>
<keyword evidence="8" id="KW-1185">Reference proteome</keyword>
<dbReference type="AlphaFoldDB" id="A1VUH7"/>
<keyword evidence="1" id="KW-1134">Transmembrane beta strand</keyword>
<dbReference type="OrthoDB" id="9763372at2"/>
<evidence type="ECO:0000313" key="8">
    <source>
        <dbReference type="Proteomes" id="UP000000644"/>
    </source>
</evidence>
<evidence type="ECO:0000259" key="5">
    <source>
        <dbReference type="Pfam" id="PF03865"/>
    </source>
</evidence>
<feature type="signal peptide" evidence="4">
    <location>
        <begin position="1"/>
        <end position="31"/>
    </location>
</feature>
<dbReference type="Pfam" id="PF08479">
    <property type="entry name" value="POTRA_2"/>
    <property type="match status" value="1"/>
</dbReference>
<gene>
    <name evidence="7" type="ordered locus">Pnap_4013</name>
</gene>
<dbReference type="InterPro" id="IPR005565">
    <property type="entry name" value="Hemolysn_activator_HlyB_C"/>
</dbReference>
<name>A1VUH7_POLNA</name>
<dbReference type="GO" id="GO:0098046">
    <property type="term" value="C:type V protein secretion system complex"/>
    <property type="evidence" value="ECO:0007669"/>
    <property type="project" value="TreeGrafter"/>
</dbReference>
<dbReference type="EMBL" id="CP000529">
    <property type="protein sequence ID" value="ABM39305.1"/>
    <property type="molecule type" value="Genomic_DNA"/>
</dbReference>
<sequence length="538" mass="57392">MKKTQDGTRARAARALFIVAALSAAAFAAQAADVETSSGPRFAISRFAVEGNSVLPAAEVERLLADFAGADRSFGDVRRAVQALQQAYRQRGYSGILVQLPEQELAQGVVRVQVIEPRIGRVSVQGNQVFSTANIRASLPALREGTQPNIRDISASLKVANTNPAKQLTLALQGAEQPDAVDAVISVTEDKPWRIGLNADNTGSTETGRTRLGVLYQHANLWDLDHVMTLQYTTSAEKPSKVSVFGVGYHVPLYALGDSMDFFASHSNVDSGTLTAGVLDLQVSGKGTVFGGRYNHNLPLWGDLSSTLIYGVDWRAYKNDIDLGGFQLGDDVTVHPLSLSYSGQLSLPSALLGLQLTGLQNIPGGANGQDADFSRQRAGASASYRVLRYGVGYNRQMEGDWQLRLQFNGQATRAALVPGEQFGAGGAGSVRGFREREVAGDQGQFASAEIQSPNWCPATAAIPVQCRALAFVDAAHVSRNKALPGEEQRTSISSAGLGLRFALDRRASLQVDYGRVLDGGSTRAAGDSRVHVALTLSY</sequence>
<evidence type="ECO:0000259" key="6">
    <source>
        <dbReference type="Pfam" id="PF08479"/>
    </source>
</evidence>
<dbReference type="KEGG" id="pna:Pnap_4013"/>
<dbReference type="PANTHER" id="PTHR34597">
    <property type="entry name" value="SLR1661 PROTEIN"/>
    <property type="match status" value="1"/>
</dbReference>
<dbReference type="InterPro" id="IPR013686">
    <property type="entry name" value="Polypept-transport_assoc_ShlB"/>
</dbReference>
<dbReference type="PANTHER" id="PTHR34597:SF6">
    <property type="entry name" value="BLR6126 PROTEIN"/>
    <property type="match status" value="1"/>
</dbReference>
<feature type="chain" id="PRO_5002640107" evidence="4">
    <location>
        <begin position="32"/>
        <end position="538"/>
    </location>
</feature>
<evidence type="ECO:0000256" key="4">
    <source>
        <dbReference type="SAM" id="SignalP"/>
    </source>
</evidence>
<dbReference type="STRING" id="365044.Pnap_4013"/>
<keyword evidence="3" id="KW-0998">Cell outer membrane</keyword>
<dbReference type="GO" id="GO:0008320">
    <property type="term" value="F:protein transmembrane transporter activity"/>
    <property type="evidence" value="ECO:0007669"/>
    <property type="project" value="TreeGrafter"/>
</dbReference>
<evidence type="ECO:0000256" key="3">
    <source>
        <dbReference type="ARBA" id="ARBA00023237"/>
    </source>
</evidence>
<dbReference type="HOGENOM" id="CLU_037019_0_0_4"/>
<keyword evidence="1" id="KW-0472">Membrane</keyword>
<organism evidence="7 8">
    <name type="scientific">Polaromonas naphthalenivorans (strain CJ2)</name>
    <dbReference type="NCBI Taxonomy" id="365044"/>
    <lineage>
        <taxon>Bacteria</taxon>
        <taxon>Pseudomonadati</taxon>
        <taxon>Pseudomonadota</taxon>
        <taxon>Betaproteobacteria</taxon>
        <taxon>Burkholderiales</taxon>
        <taxon>Comamonadaceae</taxon>
        <taxon>Polaromonas</taxon>
    </lineage>
</organism>
<dbReference type="Proteomes" id="UP000000644">
    <property type="component" value="Chromosome"/>
</dbReference>